<evidence type="ECO:0000313" key="1">
    <source>
        <dbReference type="EMBL" id="AQQ04450.1"/>
    </source>
</evidence>
<organism evidence="1 2">
    <name type="scientific">Roseibium algicola</name>
    <dbReference type="NCBI Taxonomy" id="2857014"/>
    <lineage>
        <taxon>Bacteria</taxon>
        <taxon>Pseudomonadati</taxon>
        <taxon>Pseudomonadota</taxon>
        <taxon>Alphaproteobacteria</taxon>
        <taxon>Hyphomicrobiales</taxon>
        <taxon>Stappiaceae</taxon>
        <taxon>Roseibium</taxon>
    </lineage>
</organism>
<dbReference type="RefSeq" id="WP_077291462.1">
    <property type="nucleotide sequence ID" value="NZ_CP019630.1"/>
</dbReference>
<keyword evidence="2" id="KW-1185">Reference proteome</keyword>
<protein>
    <recommendedName>
        <fullName evidence="3">DUF3800 domain-containing protein</fullName>
    </recommendedName>
</protein>
<proteinExistence type="predicted"/>
<dbReference type="Proteomes" id="UP000188174">
    <property type="component" value="Chromosome"/>
</dbReference>
<gene>
    <name evidence="1" type="ORF">B0E33_13365</name>
</gene>
<accession>A0ABM6I2H9</accession>
<dbReference type="InterPro" id="IPR024524">
    <property type="entry name" value="DUF3800"/>
</dbReference>
<evidence type="ECO:0008006" key="3">
    <source>
        <dbReference type="Google" id="ProtNLM"/>
    </source>
</evidence>
<sequence length="257" mass="28566">MAYLYLDDSKHHRFGFSLAAFVICEADPSDCVGSVFRRLGFDPKEFEYKSSAKMAGDKRLRDLRNAMTYYIGRHCKIAVCVVDGDKRLGPAALRLLSSALSHPSLEGQDHDVFFDEGLFQSSRSAANLASSDAKLARCKFHFEQDSKKYLGIQLADLVAHTCSTMLLETLGHVTKKVVLDAPGDSVYDGLEVELGFEMWAGIRHAFLARNKQDMGDDFDPAMVDVFPWGLFIDESASEQVSAAAMQRFGENYLGCIH</sequence>
<reference evidence="1 2" key="1">
    <citation type="submission" date="2017-02" db="EMBL/GenBank/DDBJ databases">
        <authorList>
            <person name="Jeong S."/>
        </authorList>
    </citation>
    <scope>NUCLEOTIDE SEQUENCE [LARGE SCALE GENOMIC DNA]</scope>
    <source>
        <strain evidence="1 2">RMAR6-6</strain>
    </source>
</reference>
<dbReference type="EMBL" id="CP019630">
    <property type="protein sequence ID" value="AQQ04450.1"/>
    <property type="molecule type" value="Genomic_DNA"/>
</dbReference>
<evidence type="ECO:0000313" key="2">
    <source>
        <dbReference type="Proteomes" id="UP000188174"/>
    </source>
</evidence>
<name>A0ABM6I2H9_9HYPH</name>
<dbReference type="Pfam" id="PF12686">
    <property type="entry name" value="DUF3800"/>
    <property type="match status" value="1"/>
</dbReference>